<organism evidence="2 3">
    <name type="scientific">Rhodoglobus aureus</name>
    <dbReference type="NCBI Taxonomy" id="191497"/>
    <lineage>
        <taxon>Bacteria</taxon>
        <taxon>Bacillati</taxon>
        <taxon>Actinomycetota</taxon>
        <taxon>Actinomycetes</taxon>
        <taxon>Micrococcales</taxon>
        <taxon>Microbacteriaceae</taxon>
        <taxon>Rhodoglobus</taxon>
    </lineage>
</organism>
<proteinExistence type="predicted"/>
<gene>
    <name evidence="2" type="ORF">GCM10009655_11830</name>
</gene>
<dbReference type="InterPro" id="IPR001509">
    <property type="entry name" value="Epimerase_deHydtase"/>
</dbReference>
<accession>A0ABN1VM87</accession>
<evidence type="ECO:0000313" key="3">
    <source>
        <dbReference type="Proteomes" id="UP001500943"/>
    </source>
</evidence>
<dbReference type="PANTHER" id="PTHR43245">
    <property type="entry name" value="BIFUNCTIONAL POLYMYXIN RESISTANCE PROTEIN ARNA"/>
    <property type="match status" value="1"/>
</dbReference>
<dbReference type="InterPro" id="IPR036291">
    <property type="entry name" value="NAD(P)-bd_dom_sf"/>
</dbReference>
<sequence>MSRVLVTGGSGFLGTSVVAGLAASDAIDCVVSADIRVPSPGVRLPSVLYDRVDVMEAAGLPELLRRHKIDTVVHLASIVNPGKNTTVTEEFAVDVEGSRAVFAACVKAGVSRIVVSSSGATYGYHPDNPDWITEIDPLRGNDDFPYSKHKRMVEEMLAELRQSAPQLSQTIFRIGTVLGPTVDNQITALWDGRRVLKLAGSDSPFVFVWVDDVVEVMVRAATGGPSGIFNVAGDGKVTVREIALGLGKKLLVLPPWVFAVALWVGHGLRLTPHKPAQVKFLRYRPVLDNRALKESFGFRPSKTSHEAFSAYLEARALR</sequence>
<dbReference type="Pfam" id="PF01370">
    <property type="entry name" value="Epimerase"/>
    <property type="match status" value="1"/>
</dbReference>
<dbReference type="Proteomes" id="UP001500943">
    <property type="component" value="Unassembled WGS sequence"/>
</dbReference>
<name>A0ABN1VM87_9MICO</name>
<keyword evidence="3" id="KW-1185">Reference proteome</keyword>
<dbReference type="RefSeq" id="WP_343924081.1">
    <property type="nucleotide sequence ID" value="NZ_BAAAKW010000022.1"/>
</dbReference>
<feature type="domain" description="NAD-dependent epimerase/dehydratase" evidence="1">
    <location>
        <begin position="4"/>
        <end position="232"/>
    </location>
</feature>
<comment type="caution">
    <text evidence="2">The sequence shown here is derived from an EMBL/GenBank/DDBJ whole genome shotgun (WGS) entry which is preliminary data.</text>
</comment>
<evidence type="ECO:0000313" key="2">
    <source>
        <dbReference type="EMBL" id="GAA1214181.1"/>
    </source>
</evidence>
<dbReference type="SUPFAM" id="SSF51735">
    <property type="entry name" value="NAD(P)-binding Rossmann-fold domains"/>
    <property type="match status" value="1"/>
</dbReference>
<dbReference type="InterPro" id="IPR050177">
    <property type="entry name" value="Lipid_A_modif_metabolic_enz"/>
</dbReference>
<dbReference type="EMBL" id="BAAAKW010000022">
    <property type="protein sequence ID" value="GAA1214181.1"/>
    <property type="molecule type" value="Genomic_DNA"/>
</dbReference>
<evidence type="ECO:0000259" key="1">
    <source>
        <dbReference type="Pfam" id="PF01370"/>
    </source>
</evidence>
<protein>
    <submittedName>
        <fullName evidence="2">NAD-dependent epimerase/dehydratase family protein</fullName>
    </submittedName>
</protein>
<reference evidence="2 3" key="1">
    <citation type="journal article" date="2019" name="Int. J. Syst. Evol. Microbiol.">
        <title>The Global Catalogue of Microorganisms (GCM) 10K type strain sequencing project: providing services to taxonomists for standard genome sequencing and annotation.</title>
        <authorList>
            <consortium name="The Broad Institute Genomics Platform"/>
            <consortium name="The Broad Institute Genome Sequencing Center for Infectious Disease"/>
            <person name="Wu L."/>
            <person name="Ma J."/>
        </authorList>
    </citation>
    <scope>NUCLEOTIDE SEQUENCE [LARGE SCALE GENOMIC DNA]</scope>
    <source>
        <strain evidence="2 3">JCM 12762</strain>
    </source>
</reference>
<dbReference type="Gene3D" id="3.40.50.720">
    <property type="entry name" value="NAD(P)-binding Rossmann-like Domain"/>
    <property type="match status" value="1"/>
</dbReference>